<evidence type="ECO:0000313" key="1">
    <source>
        <dbReference type="EMBL" id="MCC2615960.1"/>
    </source>
</evidence>
<comment type="caution">
    <text evidence="1">The sequence shown here is derived from an EMBL/GenBank/DDBJ whole genome shotgun (WGS) entry which is preliminary data.</text>
</comment>
<name>A0ABS8G815_9ALTE</name>
<keyword evidence="2" id="KW-1185">Reference proteome</keyword>
<dbReference type="Proteomes" id="UP001520878">
    <property type="component" value="Unassembled WGS sequence"/>
</dbReference>
<accession>A0ABS8G815</accession>
<dbReference type="InterPro" id="IPR031856">
    <property type="entry name" value="YdaS_toxin-like"/>
</dbReference>
<dbReference type="RefSeq" id="WP_229158435.1">
    <property type="nucleotide sequence ID" value="NZ_JAJEWP010000001.1"/>
</dbReference>
<dbReference type="Pfam" id="PF15943">
    <property type="entry name" value="YdaS_toxin"/>
    <property type="match status" value="1"/>
</dbReference>
<dbReference type="InterPro" id="IPR010982">
    <property type="entry name" value="Lambda_DNA-bd_dom_sf"/>
</dbReference>
<dbReference type="Gene3D" id="1.10.260.40">
    <property type="entry name" value="lambda repressor-like DNA-binding domains"/>
    <property type="match status" value="1"/>
</dbReference>
<evidence type="ECO:0000313" key="2">
    <source>
        <dbReference type="Proteomes" id="UP001520878"/>
    </source>
</evidence>
<sequence length="84" mass="9168">MNQLEALKQAIQIVANGNQSEFARKLEAASGKKVSQQLVSKWINEAEKCSHRFVVDISQLTGGAILCSQLRPDVFPPSQESKAA</sequence>
<organism evidence="1 2">
    <name type="scientific">Fluctibacter halophilus</name>
    <dbReference type="NCBI Taxonomy" id="226011"/>
    <lineage>
        <taxon>Bacteria</taxon>
        <taxon>Pseudomonadati</taxon>
        <taxon>Pseudomonadota</taxon>
        <taxon>Gammaproteobacteria</taxon>
        <taxon>Alteromonadales</taxon>
        <taxon>Alteromonadaceae</taxon>
        <taxon>Fluctibacter</taxon>
    </lineage>
</organism>
<proteinExistence type="predicted"/>
<reference evidence="1 2" key="1">
    <citation type="submission" date="2021-10" db="EMBL/GenBank/DDBJ databases">
        <title>Draft genome of Aestuariibacter halophilus JC2043.</title>
        <authorList>
            <person name="Emsley S.A."/>
            <person name="Pfannmuller K.M."/>
            <person name="Ushijima B."/>
            <person name="Saw J.H."/>
            <person name="Videau P."/>
        </authorList>
    </citation>
    <scope>NUCLEOTIDE SEQUENCE [LARGE SCALE GENOMIC DNA]</scope>
    <source>
        <strain evidence="1 2">JC2043</strain>
    </source>
</reference>
<dbReference type="EMBL" id="JAJEWP010000001">
    <property type="protein sequence ID" value="MCC2615960.1"/>
    <property type="molecule type" value="Genomic_DNA"/>
</dbReference>
<gene>
    <name evidence="1" type="ORF">LJ739_06875</name>
</gene>
<protein>
    <submittedName>
        <fullName evidence="1">Helix-turn-helix domain-containing protein</fullName>
    </submittedName>
</protein>